<accession>A0A6J5MTG4</accession>
<gene>
    <name evidence="1" type="ORF">UFOVP567_37</name>
</gene>
<proteinExistence type="predicted"/>
<organism evidence="1">
    <name type="scientific">uncultured Caudovirales phage</name>
    <dbReference type="NCBI Taxonomy" id="2100421"/>
    <lineage>
        <taxon>Viruses</taxon>
        <taxon>Duplodnaviria</taxon>
        <taxon>Heunggongvirae</taxon>
        <taxon>Uroviricota</taxon>
        <taxon>Caudoviricetes</taxon>
        <taxon>Peduoviridae</taxon>
        <taxon>Maltschvirus</taxon>
        <taxon>Maltschvirus maltsch</taxon>
    </lineage>
</organism>
<dbReference type="EMBL" id="LR796544">
    <property type="protein sequence ID" value="CAB4150465.1"/>
    <property type="molecule type" value="Genomic_DNA"/>
</dbReference>
<name>A0A6J5MTG4_9CAUD</name>
<evidence type="ECO:0000313" key="1">
    <source>
        <dbReference type="EMBL" id="CAB4150465.1"/>
    </source>
</evidence>
<sequence length="335" mass="35730">MSTATVTIPQAMEAIANDPSQFISRLAAPTVRPETIGTDVSGTQFKGTFFRTDWQGLSVAGRSLVKAPGSAIKQVNVGLQDQTISIPLREAQTTISVPLRDRMDAKGVQSYEGQIAAPALTNAVMLEHEQRLASLLSTGTNWGTNYSTGAAGTYWDDPSFDVVQAIAKGTAASLKVGKKANKLVLGWAAFFALKQNPYFKSLAGDISTGFTPAKAAEIISELISINLGPDVEKLEVLILSASQNSAELGQASTNAFINSNFAWVGHVAPQDDASLYTRSALYTFEAQPFALREGIIETVNEYSYTAYQAAQVTIVEPALGYCFQTPVQTPANYGG</sequence>
<dbReference type="Gene3D" id="3.90.1690.10">
    <property type="entry name" value="phage-related protein like domain"/>
    <property type="match status" value="1"/>
</dbReference>
<protein>
    <submittedName>
        <fullName evidence="1">Uncharacterized protein</fullName>
    </submittedName>
</protein>
<reference evidence="1" key="1">
    <citation type="submission" date="2020-04" db="EMBL/GenBank/DDBJ databases">
        <authorList>
            <person name="Chiriac C."/>
            <person name="Salcher M."/>
            <person name="Ghai R."/>
            <person name="Kavagutti S V."/>
        </authorList>
    </citation>
    <scope>NUCLEOTIDE SEQUENCE</scope>
</reference>
<dbReference type="InterPro" id="IPR053738">
    <property type="entry name" value="Lambda_capsid_assembly"/>
</dbReference>